<dbReference type="Pfam" id="PF01712">
    <property type="entry name" value="dNK"/>
    <property type="match status" value="1"/>
</dbReference>
<evidence type="ECO:0000313" key="3">
    <source>
        <dbReference type="Proteomes" id="UP001303946"/>
    </source>
</evidence>
<dbReference type="InterPro" id="IPR031314">
    <property type="entry name" value="DNK_dom"/>
</dbReference>
<proteinExistence type="predicted"/>
<dbReference type="EMBL" id="CP136336">
    <property type="protein sequence ID" value="WOB06776.1"/>
    <property type="molecule type" value="Genomic_DNA"/>
</dbReference>
<evidence type="ECO:0000259" key="1">
    <source>
        <dbReference type="Pfam" id="PF01712"/>
    </source>
</evidence>
<dbReference type="CDD" id="cd01673">
    <property type="entry name" value="dNK"/>
    <property type="match status" value="1"/>
</dbReference>
<dbReference type="RefSeq" id="WP_316699422.1">
    <property type="nucleotide sequence ID" value="NZ_CP136336.1"/>
</dbReference>
<reference evidence="2 3" key="1">
    <citation type="submission" date="2023-10" db="EMBL/GenBank/DDBJ databases">
        <title>Bacteria for the degradation of biodegradable plastic PBAT(Polybutylene adipate terephthalate).</title>
        <authorList>
            <person name="Weon H.-Y."/>
            <person name="Yeon J."/>
        </authorList>
    </citation>
    <scope>NUCLEOTIDE SEQUENCE [LARGE SCALE GENOMIC DNA]</scope>
    <source>
        <strain evidence="2 3">SBD 7-3</strain>
    </source>
</reference>
<evidence type="ECO:0000313" key="2">
    <source>
        <dbReference type="EMBL" id="WOB06776.1"/>
    </source>
</evidence>
<keyword evidence="2" id="KW-0808">Transferase</keyword>
<dbReference type="SUPFAM" id="SSF52540">
    <property type="entry name" value="P-loop containing nucleoside triphosphate hydrolases"/>
    <property type="match status" value="1"/>
</dbReference>
<gene>
    <name evidence="2" type="ORF">RXV79_17830</name>
</gene>
<dbReference type="EC" id="2.7.1.-" evidence="2"/>
<keyword evidence="2" id="KW-0418">Kinase</keyword>
<dbReference type="PANTHER" id="PTHR10513">
    <property type="entry name" value="DEOXYNUCLEOSIDE KINASE"/>
    <property type="match status" value="1"/>
</dbReference>
<sequence length="220" mass="24876">MSAQGLDRFRHIAIEGPIGAGKSSLARRLAAHLGAELMLERADENPYLERFYADVPGYAFQTQVFFLFQRMRQVRELAQPGLLAPAVVSDFMLAKDALFARMNLSDEEYHLYQQMYAQVSAQLPQPDLVIWLQATPPTLIQRIKQRGIAMEQRIASDYLQKLCDAYADYFQSFDGAPLMVVNSENFNPVERDADFHALVNALTEFEGPRGMFDLRPLGPG</sequence>
<accession>A0ABZ0CUG6</accession>
<dbReference type="InterPro" id="IPR002624">
    <property type="entry name" value="DCK/DGK"/>
</dbReference>
<dbReference type="GO" id="GO:0016301">
    <property type="term" value="F:kinase activity"/>
    <property type="evidence" value="ECO:0007669"/>
    <property type="project" value="UniProtKB-KW"/>
</dbReference>
<dbReference type="Proteomes" id="UP001303946">
    <property type="component" value="Chromosome"/>
</dbReference>
<dbReference type="InterPro" id="IPR027417">
    <property type="entry name" value="P-loop_NTPase"/>
</dbReference>
<dbReference type="InterPro" id="IPR050566">
    <property type="entry name" value="Deoxyribonucleoside_kinase"/>
</dbReference>
<dbReference type="PANTHER" id="PTHR10513:SF46">
    <property type="entry name" value="DEOXYGUANOSINE KINASE"/>
    <property type="match status" value="1"/>
</dbReference>
<keyword evidence="3" id="KW-1185">Reference proteome</keyword>
<protein>
    <submittedName>
        <fullName evidence="2">Deoxynucleoside kinase</fullName>
        <ecNumber evidence="2">2.7.1.-</ecNumber>
    </submittedName>
</protein>
<name>A0ABZ0CUG6_9BURK</name>
<organism evidence="2 3">
    <name type="scientific">Piscinibacter gummiphilus</name>
    <dbReference type="NCBI Taxonomy" id="946333"/>
    <lineage>
        <taxon>Bacteria</taxon>
        <taxon>Pseudomonadati</taxon>
        <taxon>Pseudomonadota</taxon>
        <taxon>Betaproteobacteria</taxon>
        <taxon>Burkholderiales</taxon>
        <taxon>Sphaerotilaceae</taxon>
        <taxon>Piscinibacter</taxon>
    </lineage>
</organism>
<dbReference type="PIRSF" id="PIRSF000705">
    <property type="entry name" value="DNK"/>
    <property type="match status" value="1"/>
</dbReference>
<feature type="domain" description="Deoxynucleoside kinase" evidence="1">
    <location>
        <begin position="12"/>
        <end position="204"/>
    </location>
</feature>
<dbReference type="Gene3D" id="3.40.50.300">
    <property type="entry name" value="P-loop containing nucleotide triphosphate hydrolases"/>
    <property type="match status" value="1"/>
</dbReference>